<keyword evidence="1" id="KW-0812">Transmembrane</keyword>
<dbReference type="RefSeq" id="WP_065526321.1">
    <property type="nucleotide sequence ID" value="NZ_CP016543.2"/>
</dbReference>
<dbReference type="InterPro" id="IPR047928">
    <property type="entry name" value="Perm_prefix_1"/>
</dbReference>
<dbReference type="KEGG" id="pdg:BCM40_07820"/>
<feature type="transmembrane region" description="Helical" evidence="1">
    <location>
        <begin position="81"/>
        <end position="103"/>
    </location>
</feature>
<evidence type="ECO:0000256" key="1">
    <source>
        <dbReference type="SAM" id="Phobius"/>
    </source>
</evidence>
<keyword evidence="3" id="KW-1185">Reference proteome</keyword>
<dbReference type="OrthoDB" id="9816425at2"/>
<protein>
    <submittedName>
        <fullName evidence="2">Uncharacterized protein</fullName>
    </submittedName>
</protein>
<keyword evidence="1" id="KW-1133">Transmembrane helix</keyword>
<accession>A0A1C7EH28</accession>
<keyword evidence="1" id="KW-0472">Membrane</keyword>
<reference evidence="2" key="1">
    <citation type="submission" date="2016-10" db="EMBL/GenBank/DDBJ databases">
        <authorList>
            <person name="See-Too W.S."/>
        </authorList>
    </citation>
    <scope>NUCLEOTIDE SEQUENCE</scope>
    <source>
        <strain evidence="2">DSM 22276</strain>
    </source>
</reference>
<feature type="transmembrane region" description="Helical" evidence="1">
    <location>
        <begin position="209"/>
        <end position="232"/>
    </location>
</feature>
<organism evidence="2 3">
    <name type="scientific">Planococcus donghaensis</name>
    <dbReference type="NCBI Taxonomy" id="414778"/>
    <lineage>
        <taxon>Bacteria</taxon>
        <taxon>Bacillati</taxon>
        <taxon>Bacillota</taxon>
        <taxon>Bacilli</taxon>
        <taxon>Bacillales</taxon>
        <taxon>Caryophanaceae</taxon>
        <taxon>Planococcus</taxon>
    </lineage>
</organism>
<evidence type="ECO:0000313" key="3">
    <source>
        <dbReference type="Proteomes" id="UP000092495"/>
    </source>
</evidence>
<sequence>MKQIEAYVEELYQGVGGNKKEINESKKEMKSHLLEAVHELKQEGKSEKEAIQLAIERFGGEQEMRSVVGQLFKAQRIFANWILYLAITVLLLSVVAVGLISAYENENASENSEVASAVHEILTSQGSLTDSMKTEIAALIDGTDQISKVEIYNVSGVGVNSVFDFVKSAKPEYQYSKSVWSPDWLLANFYPYGSGGGDKWYVQLETRLIGSWMGIILFSGLAVYATLFTMWAIINAYHHRRLTIAWIIAFAIFNVVGYLVYILVGKRKVRYN</sequence>
<evidence type="ECO:0000313" key="2">
    <source>
        <dbReference type="EMBL" id="ANU23284.1"/>
    </source>
</evidence>
<gene>
    <name evidence="2" type="ORF">BCM40_07820</name>
</gene>
<dbReference type="AlphaFoldDB" id="A0A1C7EH28"/>
<name>A0A1C7EH28_9BACL</name>
<dbReference type="EMBL" id="CP016543">
    <property type="protein sequence ID" value="ANU23284.1"/>
    <property type="molecule type" value="Genomic_DNA"/>
</dbReference>
<dbReference type="NCBIfam" id="NF038403">
    <property type="entry name" value="perm_prefix_1"/>
    <property type="match status" value="1"/>
</dbReference>
<dbReference type="Proteomes" id="UP000092495">
    <property type="component" value="Chromosome"/>
</dbReference>
<feature type="transmembrane region" description="Helical" evidence="1">
    <location>
        <begin position="244"/>
        <end position="264"/>
    </location>
</feature>
<proteinExistence type="predicted"/>